<keyword evidence="1 2" id="KW-0728">SH3 domain</keyword>
<feature type="compositionally biased region" description="Polar residues" evidence="3">
    <location>
        <begin position="175"/>
        <end position="185"/>
    </location>
</feature>
<dbReference type="Gene3D" id="2.30.30.40">
    <property type="entry name" value="SH3 Domains"/>
    <property type="match status" value="1"/>
</dbReference>
<feature type="region of interest" description="Disordered" evidence="3">
    <location>
        <begin position="566"/>
        <end position="634"/>
    </location>
</feature>
<evidence type="ECO:0000313" key="5">
    <source>
        <dbReference type="EMBL" id="PWN41906.1"/>
    </source>
</evidence>
<dbReference type="OrthoDB" id="5340910at2759"/>
<feature type="compositionally biased region" description="Low complexity" evidence="3">
    <location>
        <begin position="326"/>
        <end position="336"/>
    </location>
</feature>
<feature type="compositionally biased region" description="Basic and acidic residues" evidence="3">
    <location>
        <begin position="26"/>
        <end position="35"/>
    </location>
</feature>
<dbReference type="SUPFAM" id="SSF50044">
    <property type="entry name" value="SH3-domain"/>
    <property type="match status" value="1"/>
</dbReference>
<feature type="domain" description="SH3" evidence="4">
    <location>
        <begin position="632"/>
        <end position="706"/>
    </location>
</feature>
<dbReference type="AlphaFoldDB" id="A0A316VWB4"/>
<feature type="compositionally biased region" description="Polar residues" evidence="3">
    <location>
        <begin position="81"/>
        <end position="93"/>
    </location>
</feature>
<protein>
    <recommendedName>
        <fullName evidence="4">SH3 domain-containing protein</fullName>
    </recommendedName>
</protein>
<feature type="compositionally biased region" description="Low complexity" evidence="3">
    <location>
        <begin position="352"/>
        <end position="375"/>
    </location>
</feature>
<feature type="compositionally biased region" description="Polar residues" evidence="3">
    <location>
        <begin position="38"/>
        <end position="52"/>
    </location>
</feature>
<evidence type="ECO:0000313" key="6">
    <source>
        <dbReference type="Proteomes" id="UP000245783"/>
    </source>
</evidence>
<feature type="compositionally biased region" description="Polar residues" evidence="3">
    <location>
        <begin position="430"/>
        <end position="455"/>
    </location>
</feature>
<feature type="compositionally biased region" description="Polar residues" evidence="3">
    <location>
        <begin position="295"/>
        <end position="309"/>
    </location>
</feature>
<dbReference type="SMART" id="SM00326">
    <property type="entry name" value="SH3"/>
    <property type="match status" value="1"/>
</dbReference>
<keyword evidence="6" id="KW-1185">Reference proteome</keyword>
<dbReference type="GeneID" id="37038921"/>
<feature type="compositionally biased region" description="Low complexity" evidence="3">
    <location>
        <begin position="160"/>
        <end position="174"/>
    </location>
</feature>
<name>A0A316VWB4_9BASI</name>
<feature type="compositionally biased region" description="Gly residues" evidence="3">
    <location>
        <begin position="583"/>
        <end position="592"/>
    </location>
</feature>
<evidence type="ECO:0000256" key="1">
    <source>
        <dbReference type="ARBA" id="ARBA00022443"/>
    </source>
</evidence>
<feature type="region of interest" description="Disordered" evidence="3">
    <location>
        <begin position="1"/>
        <end position="93"/>
    </location>
</feature>
<evidence type="ECO:0000256" key="3">
    <source>
        <dbReference type="SAM" id="MobiDB-lite"/>
    </source>
</evidence>
<dbReference type="InterPro" id="IPR001452">
    <property type="entry name" value="SH3_domain"/>
</dbReference>
<dbReference type="Proteomes" id="UP000245783">
    <property type="component" value="Unassembled WGS sequence"/>
</dbReference>
<dbReference type="EMBL" id="KZ819386">
    <property type="protein sequence ID" value="PWN41906.1"/>
    <property type="molecule type" value="Genomic_DNA"/>
</dbReference>
<evidence type="ECO:0000259" key="4">
    <source>
        <dbReference type="PROSITE" id="PS50002"/>
    </source>
</evidence>
<evidence type="ECO:0000256" key="2">
    <source>
        <dbReference type="PROSITE-ProRule" id="PRU00192"/>
    </source>
</evidence>
<feature type="compositionally biased region" description="Polar residues" evidence="3">
    <location>
        <begin position="476"/>
        <end position="499"/>
    </location>
</feature>
<accession>A0A316VWB4</accession>
<dbReference type="InParanoid" id="A0A316VWB4"/>
<gene>
    <name evidence="5" type="ORF">IE81DRAFT_367108</name>
</gene>
<sequence length="708" mass="72381">MATTVASSVNPSADATAAQSSPAGLERSEQSKADEMGQSMQKEGTLMTQEQSVRAAETPNAGLQERPAEEESMETLAETPNEGTFPTQSTPLSSKAEVLEDAGATQARMGPANTRQASDSPLITQMAQTMLDGSPSQNNHTPLPQSAFSTTSSSGTNEIPSYLLASPASALSSSHYTPLTSSGFKSHNHPLLDQSPLPATPAAGLALSGAAHRGSHPGPSATSNASGASAAAAHQFLSQTGRRPSMTSSTSSKSLAPLLEGAEAQYPSPSGGFVPPRVEERWSLGPVPTKVAPSGVSSAAPTSAGQGTQDDAVAQIEHSEARKAGATSAEASTSSALLPDGPTSQTGTGNRPLSTYSTTSAASGSGRRSSRSGGPPTRPPSLPPSDAAAGIQASGLSSSSRPGSRRTSRVLDGGTSGASPKGLRPLSTHAPGTSGESRRMSTSASPSGAASNLGSSPLRHSRVVLPPAATVESPETEAQSAQQKGGSIESGSRDSQSAGTYPPPKRASRRESQQTDEDALAAVSSGRSASPAPRADLSRRTSKAETFARQSVTLSMLRIRDFGFPEEDPRHFGARDVSAPQQGGRGGAGAGAGASAMFAGEAGEEEESAWPNADASTMSDEEEEEEGNDGGLRPGIYSAAYDFQAESEHELTVVSGTRVRVVGALEGGWAIAEIYAENKQGDVTGQEEEGTKRGLVPEAYLEWLEEDT</sequence>
<feature type="compositionally biased region" description="Low complexity" evidence="3">
    <location>
        <begin position="521"/>
        <end position="535"/>
    </location>
</feature>
<feature type="compositionally biased region" description="Low complexity" evidence="3">
    <location>
        <begin position="195"/>
        <end position="212"/>
    </location>
</feature>
<proteinExistence type="predicted"/>
<dbReference type="PROSITE" id="PS50002">
    <property type="entry name" value="SH3"/>
    <property type="match status" value="1"/>
</dbReference>
<reference evidence="5 6" key="1">
    <citation type="journal article" date="2018" name="Mol. Biol. Evol.">
        <title>Broad Genomic Sampling Reveals a Smut Pathogenic Ancestry of the Fungal Clade Ustilaginomycotina.</title>
        <authorList>
            <person name="Kijpornyongpan T."/>
            <person name="Mondo S.J."/>
            <person name="Barry K."/>
            <person name="Sandor L."/>
            <person name="Lee J."/>
            <person name="Lipzen A."/>
            <person name="Pangilinan J."/>
            <person name="LaButti K."/>
            <person name="Hainaut M."/>
            <person name="Henrissat B."/>
            <person name="Grigoriev I.V."/>
            <person name="Spatafora J.W."/>
            <person name="Aime M.C."/>
        </authorList>
    </citation>
    <scope>NUCLEOTIDE SEQUENCE [LARGE SCALE GENOMIC DNA]</scope>
    <source>
        <strain evidence="5 6">MCA 4658</strain>
    </source>
</reference>
<feature type="region of interest" description="Disordered" evidence="3">
    <location>
        <begin position="131"/>
        <end position="234"/>
    </location>
</feature>
<feature type="compositionally biased region" description="Polar residues" evidence="3">
    <location>
        <begin position="1"/>
        <end position="22"/>
    </location>
</feature>
<feature type="compositionally biased region" description="Acidic residues" evidence="3">
    <location>
        <begin position="619"/>
        <end position="628"/>
    </location>
</feature>
<dbReference type="STRING" id="1522189.A0A316VWB4"/>
<dbReference type="InterPro" id="IPR036028">
    <property type="entry name" value="SH3-like_dom_sf"/>
</dbReference>
<feature type="compositionally biased region" description="Polar residues" evidence="3">
    <location>
        <begin position="342"/>
        <end position="351"/>
    </location>
</feature>
<feature type="region of interest" description="Disordered" evidence="3">
    <location>
        <begin position="285"/>
        <end position="545"/>
    </location>
</feature>
<dbReference type="RefSeq" id="XP_025369066.1">
    <property type="nucleotide sequence ID" value="XM_025517051.1"/>
</dbReference>
<feature type="compositionally biased region" description="Polar residues" evidence="3">
    <location>
        <begin position="134"/>
        <end position="159"/>
    </location>
</feature>
<organism evidence="5 6">
    <name type="scientific">Ceraceosorus guamensis</name>
    <dbReference type="NCBI Taxonomy" id="1522189"/>
    <lineage>
        <taxon>Eukaryota</taxon>
        <taxon>Fungi</taxon>
        <taxon>Dikarya</taxon>
        <taxon>Basidiomycota</taxon>
        <taxon>Ustilaginomycotina</taxon>
        <taxon>Exobasidiomycetes</taxon>
        <taxon>Ceraceosorales</taxon>
        <taxon>Ceraceosoraceae</taxon>
        <taxon>Ceraceosorus</taxon>
    </lineage>
</organism>
<feature type="compositionally biased region" description="Low complexity" evidence="3">
    <location>
        <begin position="220"/>
        <end position="233"/>
    </location>
</feature>